<dbReference type="SMART" id="SM00981">
    <property type="entry name" value="THUMP"/>
    <property type="match status" value="1"/>
</dbReference>
<dbReference type="InterPro" id="IPR004114">
    <property type="entry name" value="THUMP_dom"/>
</dbReference>
<dbReference type="InterPro" id="IPR020536">
    <property type="entry name" value="ThiI_AANH"/>
</dbReference>
<dbReference type="Pfam" id="PF22025">
    <property type="entry name" value="ThiI_fer"/>
    <property type="match status" value="1"/>
</dbReference>
<dbReference type="GO" id="GO:0009229">
    <property type="term" value="P:thiamine diphosphate biosynthetic process"/>
    <property type="evidence" value="ECO:0007669"/>
    <property type="project" value="UniProtKB-UniRule"/>
</dbReference>
<dbReference type="PANTHER" id="PTHR43209:SF1">
    <property type="entry name" value="TRNA SULFURTRANSFERASE"/>
    <property type="match status" value="1"/>
</dbReference>
<dbReference type="Gene3D" id="3.40.50.620">
    <property type="entry name" value="HUPs"/>
    <property type="match status" value="1"/>
</dbReference>
<reference evidence="11 18" key="2">
    <citation type="submission" date="2017-09" db="EMBL/GenBank/DDBJ databases">
        <title>Depth-based differentiation of microbial function through sediment-hosted aquifers and enrichment of novel symbionts in the deep terrestrial subsurface.</title>
        <authorList>
            <person name="Probst A.J."/>
            <person name="Ladd B."/>
            <person name="Jarett J.K."/>
            <person name="Geller-Mcgrath D.E."/>
            <person name="Sieber C.M."/>
            <person name="Emerson J.B."/>
            <person name="Anantharaman K."/>
            <person name="Thomas B.C."/>
            <person name="Malmstrom R."/>
            <person name="Stieglmeier M."/>
            <person name="Klingl A."/>
            <person name="Woyke T."/>
            <person name="Ryan C.M."/>
            <person name="Banfield J.F."/>
        </authorList>
    </citation>
    <scope>NUCLEOTIDE SEQUENCE [LARGE SCALE GENOMIC DNA]</scope>
    <source>
        <strain evidence="12">CG03_land_8_20_14_0_80_31_114</strain>
        <strain evidence="13">CG17_big_fil_post_rev_8_21_14_2_50_31_73</strain>
        <strain evidence="11">CG18_big_fil_WC_8_21_14_2_50_31_19</strain>
        <strain evidence="15">CG_4_10_14_0_8_um_filter_31_133</strain>
        <strain evidence="14">CG_4_8_14_3_um_filter</strain>
    </source>
</reference>
<comment type="subcellular location">
    <subcellularLocation>
        <location evidence="1 9">Cytoplasm</location>
    </subcellularLocation>
</comment>
<feature type="binding site" evidence="9">
    <location>
        <position position="267"/>
    </location>
    <ligand>
        <name>ATP</name>
        <dbReference type="ChEBI" id="CHEBI:30616"/>
    </ligand>
</feature>
<dbReference type="Pfam" id="PF02568">
    <property type="entry name" value="ThiI"/>
    <property type="match status" value="1"/>
</dbReference>
<dbReference type="GO" id="GO:0005524">
    <property type="term" value="F:ATP binding"/>
    <property type="evidence" value="ECO:0007669"/>
    <property type="project" value="UniProtKB-UniRule"/>
</dbReference>
<evidence type="ECO:0000259" key="10">
    <source>
        <dbReference type="PROSITE" id="PS51165"/>
    </source>
</evidence>
<sequence>MSILCIVCHYGEIGIKGKNRGFFERALQKNIVQALKKHQIPFEKATIINERIVLLLDESYFEKTGEILKNIPGMSFFCFALKCETKLENINECALNLLQKEKGNTFRISTQRANKQFALTSLQINVCVGSFIVEKLNKKVKLKGADVECFIEIVNKFSYIYTKKQRGIGGLPVGVSGTVVSLMSGGIDSPVASFLMMKRGAKVIFVHFHAFPYTSRASIEKVKKIVNALNKFQLKSKIYFVPFSEIQKHIFEKTQGLAEKQRIIIYRRFMLKITEKISKKENSKAIVTGDSLGQVASQTSDNMFVISKATKYPIFRPLIGFDKEEIIVLSKKIDVFNLSILPCQDVCSRFLPKNPTTKSNLEAVKRIENQLPSVKLINGALKNADVLEI</sequence>
<keyword evidence="4 9" id="KW-0808">Transferase</keyword>
<keyword evidence="8 9" id="KW-0784">Thiamine biosynthesis</keyword>
<evidence type="ECO:0000256" key="5">
    <source>
        <dbReference type="ARBA" id="ARBA00022741"/>
    </source>
</evidence>
<feature type="binding site" evidence="9">
    <location>
        <position position="289"/>
    </location>
    <ligand>
        <name>ATP</name>
        <dbReference type="ChEBI" id="CHEBI:30616"/>
    </ligand>
</feature>
<evidence type="ECO:0000313" key="15">
    <source>
        <dbReference type="EMBL" id="PIY99619.1"/>
    </source>
</evidence>
<evidence type="ECO:0000256" key="1">
    <source>
        <dbReference type="ARBA" id="ARBA00004496"/>
    </source>
</evidence>
<evidence type="ECO:0000256" key="3">
    <source>
        <dbReference type="ARBA" id="ARBA00022555"/>
    </source>
</evidence>
<dbReference type="GO" id="GO:0002937">
    <property type="term" value="P:tRNA 4-thiouridine biosynthesis"/>
    <property type="evidence" value="ECO:0007669"/>
    <property type="project" value="TreeGrafter"/>
</dbReference>
<dbReference type="GO" id="GO:0004810">
    <property type="term" value="F:CCA tRNA nucleotidyltransferase activity"/>
    <property type="evidence" value="ECO:0007669"/>
    <property type="project" value="InterPro"/>
</dbReference>
<dbReference type="InterPro" id="IPR054173">
    <property type="entry name" value="ThiI_fer"/>
</dbReference>
<dbReference type="InterPro" id="IPR003720">
    <property type="entry name" value="tRNA_STrfase"/>
</dbReference>
<evidence type="ECO:0000256" key="2">
    <source>
        <dbReference type="ARBA" id="ARBA00022490"/>
    </source>
</evidence>
<dbReference type="GO" id="GO:0000049">
    <property type="term" value="F:tRNA binding"/>
    <property type="evidence" value="ECO:0007669"/>
    <property type="project" value="UniProtKB-UniRule"/>
</dbReference>
<keyword evidence="5 9" id="KW-0547">Nucleotide-binding</keyword>
<keyword evidence="6 9" id="KW-0067">ATP-binding</keyword>
<evidence type="ECO:0000256" key="8">
    <source>
        <dbReference type="ARBA" id="ARBA00022977"/>
    </source>
</evidence>
<dbReference type="GO" id="GO:0009228">
    <property type="term" value="P:thiamine biosynthetic process"/>
    <property type="evidence" value="ECO:0007669"/>
    <property type="project" value="UniProtKB-KW"/>
</dbReference>
<evidence type="ECO:0000256" key="7">
    <source>
        <dbReference type="ARBA" id="ARBA00022884"/>
    </source>
</evidence>
<evidence type="ECO:0000313" key="12">
    <source>
        <dbReference type="EMBL" id="PIV13487.1"/>
    </source>
</evidence>
<dbReference type="CDD" id="cd01712">
    <property type="entry name" value="PPase_ThiI"/>
    <property type="match status" value="1"/>
</dbReference>
<dbReference type="GO" id="GO:0140741">
    <property type="term" value="F:tRNA-uracil-4 sulfurtransferase activity"/>
    <property type="evidence" value="ECO:0007669"/>
    <property type="project" value="UniProtKB-EC"/>
</dbReference>
<comment type="pathway">
    <text evidence="9">Cofactor biosynthesis; thiamine diphosphate biosynthesis.</text>
</comment>
<evidence type="ECO:0000256" key="6">
    <source>
        <dbReference type="ARBA" id="ARBA00022840"/>
    </source>
</evidence>
<evidence type="ECO:0000313" key="17">
    <source>
        <dbReference type="Proteomes" id="UP000228989"/>
    </source>
</evidence>
<dbReference type="Pfam" id="PF02926">
    <property type="entry name" value="THUMP"/>
    <property type="match status" value="1"/>
</dbReference>
<dbReference type="EC" id="2.8.1.4" evidence="9"/>
<dbReference type="EMBL" id="PEUT01000064">
    <property type="protein sequence ID" value="PIV13487.1"/>
    <property type="molecule type" value="Genomic_DNA"/>
</dbReference>
<evidence type="ECO:0000313" key="14">
    <source>
        <dbReference type="EMBL" id="PIX27973.1"/>
    </source>
</evidence>
<keyword evidence="2 9" id="KW-0963">Cytoplasm</keyword>
<dbReference type="InterPro" id="IPR049961">
    <property type="entry name" value="ThiI_N"/>
</dbReference>
<feature type="binding site" evidence="9">
    <location>
        <begin position="182"/>
        <end position="183"/>
    </location>
    <ligand>
        <name>ATP</name>
        <dbReference type="ChEBI" id="CHEBI:30616"/>
    </ligand>
</feature>
<comment type="function">
    <text evidence="9">Catalyzes the ATP-dependent transfer of a sulfur to tRNA to produce 4-thiouridine in position 8 of tRNAs, which functions as a near-UV photosensor. Also catalyzes the transfer of sulfur to the sulfur carrier protein ThiS, forming ThiS-thiocarboxylate. This is a step in the synthesis of thiazole, in the thiamine biosynthesis pathway. The sulfur is donated as persulfide by IscS.</text>
</comment>
<accession>A0A2H9MNC2</accession>
<feature type="binding site" evidence="9">
    <location>
        <position position="298"/>
    </location>
    <ligand>
        <name>ATP</name>
        <dbReference type="ChEBI" id="CHEBI:30616"/>
    </ligand>
</feature>
<dbReference type="GO" id="GO:0005829">
    <property type="term" value="C:cytosol"/>
    <property type="evidence" value="ECO:0007669"/>
    <property type="project" value="TreeGrafter"/>
</dbReference>
<name>A0A2G9LJL9_HUBC1</name>
<dbReference type="NCBIfam" id="TIGR00342">
    <property type="entry name" value="tRNA uracil 4-sulfurtransferase ThiI"/>
    <property type="match status" value="1"/>
</dbReference>
<comment type="catalytic activity">
    <reaction evidence="9">
        <text>[ThiS sulfur-carrier protein]-C-terminal Gly-Gly-AMP + S-sulfanyl-L-cysteinyl-[cysteine desulfurase] + AH2 = [ThiS sulfur-carrier protein]-C-terminal-Gly-aminoethanethioate + L-cysteinyl-[cysteine desulfurase] + A + AMP + 2 H(+)</text>
        <dbReference type="Rhea" id="RHEA:43340"/>
        <dbReference type="Rhea" id="RHEA-COMP:12157"/>
        <dbReference type="Rhea" id="RHEA-COMP:12158"/>
        <dbReference type="Rhea" id="RHEA-COMP:12910"/>
        <dbReference type="Rhea" id="RHEA-COMP:19908"/>
        <dbReference type="ChEBI" id="CHEBI:13193"/>
        <dbReference type="ChEBI" id="CHEBI:15378"/>
        <dbReference type="ChEBI" id="CHEBI:17499"/>
        <dbReference type="ChEBI" id="CHEBI:29950"/>
        <dbReference type="ChEBI" id="CHEBI:61963"/>
        <dbReference type="ChEBI" id="CHEBI:90618"/>
        <dbReference type="ChEBI" id="CHEBI:232372"/>
        <dbReference type="ChEBI" id="CHEBI:456215"/>
    </reaction>
</comment>
<dbReference type="SUPFAM" id="SSF143437">
    <property type="entry name" value="THUMP domain-like"/>
    <property type="match status" value="1"/>
</dbReference>
<comment type="catalytic activity">
    <reaction evidence="9">
        <text>[ThiI sulfur-carrier protein]-S-sulfanyl-L-cysteine + a uridine in tRNA + 2 reduced [2Fe-2S]-[ferredoxin] + ATP + H(+) = [ThiI sulfur-carrier protein]-L-cysteine + a 4-thiouridine in tRNA + 2 oxidized [2Fe-2S]-[ferredoxin] + AMP + diphosphate</text>
        <dbReference type="Rhea" id="RHEA:24176"/>
        <dbReference type="Rhea" id="RHEA-COMP:10000"/>
        <dbReference type="Rhea" id="RHEA-COMP:10001"/>
        <dbReference type="Rhea" id="RHEA-COMP:13337"/>
        <dbReference type="Rhea" id="RHEA-COMP:13338"/>
        <dbReference type="Rhea" id="RHEA-COMP:13339"/>
        <dbReference type="Rhea" id="RHEA-COMP:13340"/>
        <dbReference type="ChEBI" id="CHEBI:15378"/>
        <dbReference type="ChEBI" id="CHEBI:29950"/>
        <dbReference type="ChEBI" id="CHEBI:30616"/>
        <dbReference type="ChEBI" id="CHEBI:33019"/>
        <dbReference type="ChEBI" id="CHEBI:33737"/>
        <dbReference type="ChEBI" id="CHEBI:33738"/>
        <dbReference type="ChEBI" id="CHEBI:61963"/>
        <dbReference type="ChEBI" id="CHEBI:65315"/>
        <dbReference type="ChEBI" id="CHEBI:136798"/>
        <dbReference type="ChEBI" id="CHEBI:456215"/>
        <dbReference type="EC" id="2.8.1.4"/>
    </reaction>
</comment>
<accession>A0A2G9LJL9</accession>
<reference evidence="16 17" key="1">
    <citation type="submission" date="2017-09" db="EMBL/GenBank/DDBJ databases">
        <title>Depth-based differentiation of microbial function through sediment-hosted aquifers and enrichment of novel symbionts in the deep terrestrial subsurface.</title>
        <authorList>
            <person name="Probst A.J."/>
            <person name="Ladd B."/>
            <person name="Jarett J.K."/>
            <person name="Geller-Mcgrath D.E."/>
            <person name="Sieber C.M.K."/>
            <person name="Emerson J.B."/>
            <person name="Anantharaman K."/>
            <person name="Thomas B.C."/>
            <person name="Malmstrom R."/>
            <person name="Stieglmeier M."/>
            <person name="Klingl A."/>
            <person name="Woyke T."/>
            <person name="Ryan C.M."/>
            <person name="Banfield J.F."/>
        </authorList>
    </citation>
    <scope>NUCLEOTIDE SEQUENCE [LARGE SCALE GENOMIC DNA]</scope>
</reference>
<proteinExistence type="inferred from homology"/>
<dbReference type="Proteomes" id="UP000230713">
    <property type="component" value="Unassembled WGS sequence"/>
</dbReference>
<dbReference type="InterPro" id="IPR049962">
    <property type="entry name" value="THUMP_ThiI"/>
</dbReference>
<evidence type="ECO:0000313" key="18">
    <source>
        <dbReference type="Proteomes" id="UP000229789"/>
    </source>
</evidence>
<comment type="caution">
    <text evidence="11">The sequence shown here is derived from an EMBL/GenBank/DDBJ whole genome shotgun (WGS) entry which is preliminary data.</text>
</comment>
<dbReference type="AlphaFoldDB" id="A0A2G9LJL9"/>
<keyword evidence="7 9" id="KW-0694">RNA-binding</keyword>
<evidence type="ECO:0000256" key="4">
    <source>
        <dbReference type="ARBA" id="ARBA00022679"/>
    </source>
</evidence>
<dbReference type="Proteomes" id="UP000231449">
    <property type="component" value="Unassembled WGS sequence"/>
</dbReference>
<evidence type="ECO:0000313" key="13">
    <source>
        <dbReference type="EMBL" id="PIV89523.1"/>
    </source>
</evidence>
<accession>A0A2H9N2D0</accession>
<dbReference type="SUPFAM" id="SSF52402">
    <property type="entry name" value="Adenine nucleotide alpha hydrolases-like"/>
    <property type="match status" value="1"/>
</dbReference>
<gene>
    <name evidence="9 11" type="primary">thiI</name>
    <name evidence="12" type="ORF">COS45_02665</name>
    <name evidence="13" type="ORF">COW47_02475</name>
    <name evidence="11" type="ORF">COW69_00560</name>
    <name evidence="15" type="ORF">COY63_02635</name>
    <name evidence="14" type="ORF">COZ66_02070</name>
</gene>
<dbReference type="EMBL" id="PFMG01000072">
    <property type="protein sequence ID" value="PIY99619.1"/>
    <property type="molecule type" value="Genomic_DNA"/>
</dbReference>
<evidence type="ECO:0000313" key="11">
    <source>
        <dbReference type="EMBL" id="PIN66743.1"/>
    </source>
</evidence>
<protein>
    <recommendedName>
        <fullName evidence="9">Probable tRNA sulfurtransferase</fullName>
        <ecNumber evidence="9">2.8.1.4</ecNumber>
    </recommendedName>
    <alternativeName>
        <fullName evidence="9">Sulfur carrier protein ThiS sulfurtransferase</fullName>
    </alternativeName>
    <alternativeName>
        <fullName evidence="9">Thiamine biosynthesis protein ThiI</fullName>
    </alternativeName>
    <alternativeName>
        <fullName evidence="9">tRNA 4-thiouridine synthase</fullName>
    </alternativeName>
</protein>
<accession>A0A2H9P808</accession>
<dbReference type="FunFam" id="3.40.50.620:FF:000053">
    <property type="entry name" value="Probable tRNA sulfurtransferase"/>
    <property type="match status" value="1"/>
</dbReference>
<dbReference type="Gene3D" id="3.30.2130.30">
    <property type="match status" value="1"/>
</dbReference>
<evidence type="ECO:0000256" key="9">
    <source>
        <dbReference type="HAMAP-Rule" id="MF_00021"/>
    </source>
</evidence>
<feature type="binding site" evidence="9">
    <location>
        <begin position="207"/>
        <end position="208"/>
    </location>
    <ligand>
        <name>ATP</name>
        <dbReference type="ChEBI" id="CHEBI:30616"/>
    </ligand>
</feature>
<dbReference type="EMBL" id="PCUF01000003">
    <property type="protein sequence ID" value="PIN66743.1"/>
    <property type="molecule type" value="Genomic_DNA"/>
</dbReference>
<comment type="similarity">
    <text evidence="9">Belongs to the ThiI family.</text>
</comment>
<dbReference type="InterPro" id="IPR014729">
    <property type="entry name" value="Rossmann-like_a/b/a_fold"/>
</dbReference>
<dbReference type="InterPro" id="IPR050102">
    <property type="entry name" value="tRNA_sulfurtransferase_ThiI"/>
</dbReference>
<dbReference type="Proteomes" id="UP000228874">
    <property type="component" value="Unassembled WGS sequence"/>
</dbReference>
<keyword evidence="3 9" id="KW-0820">tRNA-binding</keyword>
<dbReference type="Proteomes" id="UP000229789">
    <property type="component" value="Unassembled WGS sequence"/>
</dbReference>
<feature type="domain" description="THUMP" evidence="10">
    <location>
        <begin position="62"/>
        <end position="164"/>
    </location>
</feature>
<dbReference type="Proteomes" id="UP000228989">
    <property type="component" value="Unassembled WGS sequence"/>
</dbReference>
<evidence type="ECO:0000313" key="16">
    <source>
        <dbReference type="Proteomes" id="UP000228874"/>
    </source>
</evidence>
<dbReference type="UniPathway" id="UPA00060"/>
<dbReference type="CDD" id="cd11716">
    <property type="entry name" value="THUMP_ThiI"/>
    <property type="match status" value="1"/>
</dbReference>
<dbReference type="PROSITE" id="PS51165">
    <property type="entry name" value="THUMP"/>
    <property type="match status" value="1"/>
</dbReference>
<dbReference type="EMBL" id="PFFF01000048">
    <property type="protein sequence ID" value="PIV89523.1"/>
    <property type="molecule type" value="Genomic_DNA"/>
</dbReference>
<accession>A0A2H9M2C4</accession>
<dbReference type="HAMAP" id="MF_00021">
    <property type="entry name" value="ThiI"/>
    <property type="match status" value="1"/>
</dbReference>
<dbReference type="PANTHER" id="PTHR43209">
    <property type="entry name" value="TRNA SULFURTRANSFERASE"/>
    <property type="match status" value="1"/>
</dbReference>
<dbReference type="EMBL" id="PFIH01000050">
    <property type="protein sequence ID" value="PIX27973.1"/>
    <property type="molecule type" value="Genomic_DNA"/>
</dbReference>
<organism evidence="11 18">
    <name type="scientific">Huberarchaeum crystalense</name>
    <dbReference type="NCBI Taxonomy" id="2014257"/>
    <lineage>
        <taxon>Archaea</taxon>
        <taxon>Candidatus Huberarchaeota</taxon>
        <taxon>Candidatus Huberarchaeia</taxon>
        <taxon>Candidatus Huberarchaeales</taxon>
        <taxon>Candidatus Huberarchaeaceae</taxon>
        <taxon>Candidatus Huberarchaeum</taxon>
    </lineage>
</organism>
<dbReference type="GO" id="GO:0052837">
    <property type="term" value="P:thiazole biosynthetic process"/>
    <property type="evidence" value="ECO:0007669"/>
    <property type="project" value="TreeGrafter"/>
</dbReference>